<evidence type="ECO:0000313" key="2">
    <source>
        <dbReference type="EMBL" id="CAF4248647.1"/>
    </source>
</evidence>
<feature type="compositionally biased region" description="Basic residues" evidence="1">
    <location>
        <begin position="123"/>
        <end position="133"/>
    </location>
</feature>
<feature type="compositionally biased region" description="Basic and acidic residues" evidence="1">
    <location>
        <begin position="80"/>
        <end position="90"/>
    </location>
</feature>
<comment type="caution">
    <text evidence="2">The sequence shown here is derived from an EMBL/GenBank/DDBJ whole genome shotgun (WGS) entry which is preliminary data.</text>
</comment>
<feature type="non-terminal residue" evidence="2">
    <location>
        <position position="1"/>
    </location>
</feature>
<evidence type="ECO:0000256" key="1">
    <source>
        <dbReference type="SAM" id="MobiDB-lite"/>
    </source>
</evidence>
<name>A0A820EMV7_9BILA</name>
<proteinExistence type="predicted"/>
<reference evidence="2" key="1">
    <citation type="submission" date="2021-02" db="EMBL/GenBank/DDBJ databases">
        <authorList>
            <person name="Nowell W R."/>
        </authorList>
    </citation>
    <scope>NUCLEOTIDE SEQUENCE</scope>
</reference>
<evidence type="ECO:0000313" key="3">
    <source>
        <dbReference type="Proteomes" id="UP000663842"/>
    </source>
</evidence>
<organism evidence="2 3">
    <name type="scientific">Rotaria magnacalcarata</name>
    <dbReference type="NCBI Taxonomy" id="392030"/>
    <lineage>
        <taxon>Eukaryota</taxon>
        <taxon>Metazoa</taxon>
        <taxon>Spiralia</taxon>
        <taxon>Gnathifera</taxon>
        <taxon>Rotifera</taxon>
        <taxon>Eurotatoria</taxon>
        <taxon>Bdelloidea</taxon>
        <taxon>Philodinida</taxon>
        <taxon>Philodinidae</taxon>
        <taxon>Rotaria</taxon>
    </lineage>
</organism>
<dbReference type="AlphaFoldDB" id="A0A820EMV7"/>
<gene>
    <name evidence="2" type="ORF">UXM345_LOCUS30598</name>
</gene>
<dbReference type="EMBL" id="CAJOBF010008119">
    <property type="protein sequence ID" value="CAF4248647.1"/>
    <property type="molecule type" value="Genomic_DNA"/>
</dbReference>
<feature type="region of interest" description="Disordered" evidence="1">
    <location>
        <begin position="62"/>
        <end position="141"/>
    </location>
</feature>
<accession>A0A820EMV7</accession>
<feature type="compositionally biased region" description="Polar residues" evidence="1">
    <location>
        <begin position="102"/>
        <end position="114"/>
    </location>
</feature>
<sequence>YKIAMALDKNTQFEANNNNSDEEQSKLERSASDVSRIFNSTFIKEDNQWRSLKNMDCRGVISDLANNDSDNGVLSSMNEADSKNSREDSTRNTSPRVYASRFVSSQKIQNSSSDKPQDSKTNHFQRMKKRSTQKSKLCIIL</sequence>
<dbReference type="Proteomes" id="UP000663842">
    <property type="component" value="Unassembled WGS sequence"/>
</dbReference>
<feature type="compositionally biased region" description="Polar residues" evidence="1">
    <location>
        <begin position="64"/>
        <end position="79"/>
    </location>
</feature>
<protein>
    <submittedName>
        <fullName evidence="2">Uncharacterized protein</fullName>
    </submittedName>
</protein>